<organism evidence="2 3">
    <name type="scientific">Naegleria fowleri</name>
    <name type="common">Brain eating amoeba</name>
    <dbReference type="NCBI Taxonomy" id="5763"/>
    <lineage>
        <taxon>Eukaryota</taxon>
        <taxon>Discoba</taxon>
        <taxon>Heterolobosea</taxon>
        <taxon>Tetramitia</taxon>
        <taxon>Eutetramitia</taxon>
        <taxon>Vahlkampfiidae</taxon>
        <taxon>Naegleria</taxon>
    </lineage>
</organism>
<gene>
    <name evidence="2" type="ORF">FDP41_001451</name>
</gene>
<feature type="compositionally biased region" description="Low complexity" evidence="1">
    <location>
        <begin position="127"/>
        <end position="139"/>
    </location>
</feature>
<dbReference type="GeneID" id="68108669"/>
<dbReference type="AlphaFoldDB" id="A0A6A5BYW4"/>
<evidence type="ECO:0000256" key="1">
    <source>
        <dbReference type="SAM" id="MobiDB-lite"/>
    </source>
</evidence>
<accession>A0A6A5BYW4</accession>
<dbReference type="EMBL" id="VFQX01000025">
    <property type="protein sequence ID" value="KAF0979534.1"/>
    <property type="molecule type" value="Genomic_DNA"/>
</dbReference>
<dbReference type="RefSeq" id="XP_044564247.1">
    <property type="nucleotide sequence ID" value="XM_044704537.1"/>
</dbReference>
<name>A0A6A5BYW4_NAEFO</name>
<dbReference type="Proteomes" id="UP000444721">
    <property type="component" value="Unassembled WGS sequence"/>
</dbReference>
<feature type="region of interest" description="Disordered" evidence="1">
    <location>
        <begin position="1"/>
        <end position="88"/>
    </location>
</feature>
<feature type="compositionally biased region" description="Polar residues" evidence="1">
    <location>
        <begin position="112"/>
        <end position="125"/>
    </location>
</feature>
<sequence>MASLPTHHLNATPTPSSSQTSQLLVDSSKASTFGGGGVTGHTMPVSARGVSTSNSSNNTLLVSSSGESQRKRSNSLAPNTNMDRASSMASFNSTSNIVINTGMSTEEDGTRQQHSSGPLSATMSGVRSETGTSRSYSSTRSSILSSEALRSFEENLITFVVNLQQNTFF</sequence>
<comment type="caution">
    <text evidence="2">The sequence shown here is derived from an EMBL/GenBank/DDBJ whole genome shotgun (WGS) entry which is preliminary data.</text>
</comment>
<reference evidence="2 3" key="1">
    <citation type="journal article" date="2019" name="Sci. Rep.">
        <title>Nanopore sequencing improves the draft genome of the human pathogenic amoeba Naegleria fowleri.</title>
        <authorList>
            <person name="Liechti N."/>
            <person name="Schurch N."/>
            <person name="Bruggmann R."/>
            <person name="Wittwer M."/>
        </authorList>
    </citation>
    <scope>NUCLEOTIDE SEQUENCE [LARGE SCALE GENOMIC DNA]</scope>
    <source>
        <strain evidence="2 3">ATCC 30894</strain>
    </source>
</reference>
<dbReference type="VEuPathDB" id="AmoebaDB:NF0126150"/>
<protein>
    <submittedName>
        <fullName evidence="2">Uncharacterized protein</fullName>
    </submittedName>
</protein>
<feature type="compositionally biased region" description="Polar residues" evidence="1">
    <location>
        <begin position="74"/>
        <end position="88"/>
    </location>
</feature>
<evidence type="ECO:0000313" key="3">
    <source>
        <dbReference type="Proteomes" id="UP000444721"/>
    </source>
</evidence>
<proteinExistence type="predicted"/>
<feature type="compositionally biased region" description="Low complexity" evidence="1">
    <location>
        <begin position="12"/>
        <end position="22"/>
    </location>
</feature>
<dbReference type="VEuPathDB" id="AmoebaDB:FDP41_001451"/>
<feature type="compositionally biased region" description="Low complexity" evidence="1">
    <location>
        <begin position="50"/>
        <end position="65"/>
    </location>
</feature>
<evidence type="ECO:0000313" key="2">
    <source>
        <dbReference type="EMBL" id="KAF0979534.1"/>
    </source>
</evidence>
<keyword evidence="3" id="KW-1185">Reference proteome</keyword>
<feature type="region of interest" description="Disordered" evidence="1">
    <location>
        <begin position="106"/>
        <end position="139"/>
    </location>
</feature>
<dbReference type="VEuPathDB" id="AmoebaDB:NfTy_045860"/>